<sequence length="148" mass="17212">MPKNKENSENLLSILCQSNLLKKKIILLQGENGRKLIKKYLIKKGCDVSVVECYKRIFKIIDIVSETKKWRYYKINTLVVTNSETLYQLNKIISVPDKIQWLFKCKIIVVGNRLEKIAKEIGWHDVVVSDYANNNSLLELISKINNKT</sequence>
<dbReference type="Pfam" id="PF02602">
    <property type="entry name" value="HEM4"/>
    <property type="match status" value="1"/>
</dbReference>
<dbReference type="OrthoDB" id="9787650at2"/>
<proteinExistence type="predicted"/>
<dbReference type="EMBL" id="CP032759">
    <property type="protein sequence ID" value="AYN24511.1"/>
    <property type="molecule type" value="Genomic_DNA"/>
</dbReference>
<dbReference type="InterPro" id="IPR036108">
    <property type="entry name" value="4pyrrol_syn_uPrphyn_synt_sf"/>
</dbReference>
<dbReference type="AlphaFoldDB" id="A0A3G2I5U1"/>
<dbReference type="SUPFAM" id="SSF69618">
    <property type="entry name" value="HemD-like"/>
    <property type="match status" value="1"/>
</dbReference>
<accession>A0A3G2I5U1</accession>
<feature type="domain" description="Tetrapyrrole biosynthesis uroporphyrinogen III synthase" evidence="1">
    <location>
        <begin position="1"/>
        <end position="138"/>
    </location>
</feature>
<gene>
    <name evidence="2" type="ORF">D8S97_00750</name>
</gene>
<name>A0A3G2I5U1_BUCRM</name>
<protein>
    <submittedName>
        <fullName evidence="2">Uroporphyrinogen-III synthase</fullName>
    </submittedName>
</protein>
<evidence type="ECO:0000259" key="1">
    <source>
        <dbReference type="Pfam" id="PF02602"/>
    </source>
</evidence>
<evidence type="ECO:0000313" key="2">
    <source>
        <dbReference type="EMBL" id="AYN24511.1"/>
    </source>
</evidence>
<organism evidence="2 3">
    <name type="scientific">Buchnera aphidicola subsp. Rhopalosiphum maidis</name>
    <dbReference type="NCBI Taxonomy" id="118109"/>
    <lineage>
        <taxon>Bacteria</taxon>
        <taxon>Pseudomonadati</taxon>
        <taxon>Pseudomonadota</taxon>
        <taxon>Gammaproteobacteria</taxon>
        <taxon>Enterobacterales</taxon>
        <taxon>Erwiniaceae</taxon>
        <taxon>Buchnera</taxon>
    </lineage>
</organism>
<evidence type="ECO:0000313" key="3">
    <source>
        <dbReference type="Proteomes" id="UP000271533"/>
    </source>
</evidence>
<reference evidence="2 3" key="1">
    <citation type="submission" date="2018-10" db="EMBL/GenBank/DDBJ databases">
        <title>Genome sequence of the corn leaf aphid (Rhopalosiphum maidis Fitch).</title>
        <authorList>
            <person name="Chen W."/>
            <person name="Shakir S."/>
            <person name="Bigham M."/>
            <person name="Fei Z."/>
            <person name="Jander G."/>
        </authorList>
    </citation>
    <scope>NUCLEOTIDE SEQUENCE [LARGE SCALE GENOMIC DNA]</scope>
    <source>
        <strain evidence="2 3">BTI</strain>
    </source>
</reference>
<dbReference type="GO" id="GO:0033014">
    <property type="term" value="P:tetrapyrrole biosynthetic process"/>
    <property type="evidence" value="ECO:0007669"/>
    <property type="project" value="InterPro"/>
</dbReference>
<dbReference type="Gene3D" id="3.40.50.10090">
    <property type="match status" value="1"/>
</dbReference>
<dbReference type="GO" id="GO:0004852">
    <property type="term" value="F:uroporphyrinogen-III synthase activity"/>
    <property type="evidence" value="ECO:0007669"/>
    <property type="project" value="InterPro"/>
</dbReference>
<dbReference type="InterPro" id="IPR003754">
    <property type="entry name" value="4pyrrol_synth_uPrphyn_synth"/>
</dbReference>
<dbReference type="Proteomes" id="UP000271533">
    <property type="component" value="Chromosome"/>
</dbReference>